<dbReference type="PANTHER" id="PTHR39468:SF1">
    <property type="entry name" value="MTF2-LIKE C-TERMINAL DOMAIN-CONTAINING PROTEIN"/>
    <property type="match status" value="1"/>
</dbReference>
<dbReference type="GO" id="GO:0005739">
    <property type="term" value="C:mitochondrion"/>
    <property type="evidence" value="ECO:0007669"/>
    <property type="project" value="InterPro"/>
</dbReference>
<name>A0A6A4IJ03_9AGAR</name>
<feature type="compositionally biased region" description="Basic and acidic residues" evidence="1">
    <location>
        <begin position="343"/>
        <end position="353"/>
    </location>
</feature>
<sequence>MISGRFSLSLQRLTASQTRHVFIARCSSGQSLRRYSTENPNDQKKSSSIFKQEEDAWDHVFKDIKNMPPLTPSELRNPIRPPSRRNRKQEMTATELNAFDEMFSMIFDAVSEQKTSDIRSGLKTDGQVSNRGLGNLFGSLRKHSKRMRWTTEEEELLDRKKEAMDLCDTDQELLEWAIREVFDESQKYEAATRKALQNINTDVKISMDTLPVLQSPIYPHLIAQLMRTFRDKYHDPHLALSIFDHARNLSIPSYVFGCTTMAYNELIETKWVHFRDLKGVHDALQEMVVNAVDIDHNTRKIVDALRREVGERNLWIEDDHLEEGERWDVLKTIEELVKTPDVGRRSDQKRDGWKTASSKTDDDYTFNQWEDTESYSRRF</sequence>
<dbReference type="AlphaFoldDB" id="A0A6A4IJ03"/>
<organism evidence="3 4">
    <name type="scientific">Gymnopus androsaceus JB14</name>
    <dbReference type="NCBI Taxonomy" id="1447944"/>
    <lineage>
        <taxon>Eukaryota</taxon>
        <taxon>Fungi</taxon>
        <taxon>Dikarya</taxon>
        <taxon>Basidiomycota</taxon>
        <taxon>Agaricomycotina</taxon>
        <taxon>Agaricomycetes</taxon>
        <taxon>Agaricomycetidae</taxon>
        <taxon>Agaricales</taxon>
        <taxon>Marasmiineae</taxon>
        <taxon>Omphalotaceae</taxon>
        <taxon>Gymnopus</taxon>
    </lineage>
</organism>
<dbReference type="Pfam" id="PF19189">
    <property type="entry name" value="Mtf2"/>
    <property type="match status" value="1"/>
</dbReference>
<protein>
    <recommendedName>
        <fullName evidence="2">Mtf2-like C-terminal domain-containing protein</fullName>
    </recommendedName>
</protein>
<evidence type="ECO:0000313" key="4">
    <source>
        <dbReference type="Proteomes" id="UP000799118"/>
    </source>
</evidence>
<dbReference type="PANTHER" id="PTHR39468">
    <property type="entry name" value="CHROMOSOME 7, WHOLE GENOME SHOTGUN SEQUENCE"/>
    <property type="match status" value="1"/>
</dbReference>
<dbReference type="InterPro" id="IPR040009">
    <property type="entry name" value="Mtf2/C5D6.12-like"/>
</dbReference>
<dbReference type="EMBL" id="ML769390">
    <property type="protein sequence ID" value="KAE9408604.1"/>
    <property type="molecule type" value="Genomic_DNA"/>
</dbReference>
<keyword evidence="4" id="KW-1185">Reference proteome</keyword>
<reference evidence="3" key="1">
    <citation type="journal article" date="2019" name="Environ. Microbiol.">
        <title>Fungal ecological strategies reflected in gene transcription - a case study of two litter decomposers.</title>
        <authorList>
            <person name="Barbi F."/>
            <person name="Kohler A."/>
            <person name="Barry K."/>
            <person name="Baskaran P."/>
            <person name="Daum C."/>
            <person name="Fauchery L."/>
            <person name="Ihrmark K."/>
            <person name="Kuo A."/>
            <person name="LaButti K."/>
            <person name="Lipzen A."/>
            <person name="Morin E."/>
            <person name="Grigoriev I.V."/>
            <person name="Henrissat B."/>
            <person name="Lindahl B."/>
            <person name="Martin F."/>
        </authorList>
    </citation>
    <scope>NUCLEOTIDE SEQUENCE</scope>
    <source>
        <strain evidence="3">JB14</strain>
    </source>
</reference>
<evidence type="ECO:0000256" key="1">
    <source>
        <dbReference type="SAM" id="MobiDB-lite"/>
    </source>
</evidence>
<gene>
    <name evidence="3" type="ORF">BT96DRAFT_1013243</name>
</gene>
<feature type="domain" description="Mtf2-like C-terminal" evidence="2">
    <location>
        <begin position="154"/>
        <end position="334"/>
    </location>
</feature>
<evidence type="ECO:0000259" key="2">
    <source>
        <dbReference type="Pfam" id="PF19189"/>
    </source>
</evidence>
<dbReference type="InterPro" id="IPR043837">
    <property type="entry name" value="Mtf2-like_C"/>
</dbReference>
<feature type="region of interest" description="Disordered" evidence="1">
    <location>
        <begin position="67"/>
        <end position="90"/>
    </location>
</feature>
<proteinExistence type="predicted"/>
<feature type="region of interest" description="Disordered" evidence="1">
    <location>
        <begin position="343"/>
        <end position="364"/>
    </location>
</feature>
<accession>A0A6A4IJ03</accession>
<dbReference type="OrthoDB" id="2444174at2759"/>
<dbReference type="Proteomes" id="UP000799118">
    <property type="component" value="Unassembled WGS sequence"/>
</dbReference>
<evidence type="ECO:0000313" key="3">
    <source>
        <dbReference type="EMBL" id="KAE9408604.1"/>
    </source>
</evidence>